<dbReference type="Pfam" id="PF10169">
    <property type="entry name" value="LLPH"/>
    <property type="match status" value="1"/>
</dbReference>
<evidence type="ECO:0008006" key="4">
    <source>
        <dbReference type="Google" id="ProtNLM"/>
    </source>
</evidence>
<dbReference type="AlphaFoldDB" id="A0A0U2UN83"/>
<dbReference type="InterPro" id="IPR018784">
    <property type="entry name" value="LLPH-like"/>
</dbReference>
<feature type="coiled-coil region" evidence="2">
    <location>
        <begin position="12"/>
        <end position="39"/>
    </location>
</feature>
<dbReference type="GO" id="GO:0003723">
    <property type="term" value="F:RNA binding"/>
    <property type="evidence" value="ECO:0007669"/>
    <property type="project" value="TreeGrafter"/>
</dbReference>
<dbReference type="GO" id="GO:0097484">
    <property type="term" value="P:dendrite extension"/>
    <property type="evidence" value="ECO:0007669"/>
    <property type="project" value="TreeGrafter"/>
</dbReference>
<dbReference type="GO" id="GO:0005730">
    <property type="term" value="C:nucleolus"/>
    <property type="evidence" value="ECO:0007669"/>
    <property type="project" value="TreeGrafter"/>
</dbReference>
<sequence length="99" mass="11813">MAKSLRSKWKRKMRAERRVKFAARDKQKLEMMVEKAKQKTDVEMKTATEIKEDTMDTAAKSEFNSKTLRNEHGTYPKWVSKRKIRKIKKATKPKKNKKK</sequence>
<evidence type="ECO:0000256" key="2">
    <source>
        <dbReference type="SAM" id="Coils"/>
    </source>
</evidence>
<evidence type="ECO:0000256" key="1">
    <source>
        <dbReference type="ARBA" id="ARBA00034118"/>
    </source>
</evidence>
<dbReference type="PANTHER" id="PTHR34253:SF1">
    <property type="entry name" value="PROTEIN LLP HOMOLOG"/>
    <property type="match status" value="1"/>
</dbReference>
<comment type="similarity">
    <text evidence="1">Belongs to the learning-associated protein family.</text>
</comment>
<dbReference type="EMBL" id="KT754564">
    <property type="protein sequence ID" value="ALS04398.1"/>
    <property type="molecule type" value="mRNA"/>
</dbReference>
<keyword evidence="2" id="KW-0175">Coiled coil</keyword>
<evidence type="ECO:0000313" key="3">
    <source>
        <dbReference type="EMBL" id="ALS04398.1"/>
    </source>
</evidence>
<protein>
    <recommendedName>
        <fullName evidence="4">Protein LLP homolog</fullName>
    </recommendedName>
</protein>
<reference evidence="3" key="1">
    <citation type="journal article" date="2015" name="Sci. Rep.">
        <title>Spliced leader RNA trans-splicing discovered in copepods.</title>
        <authorList>
            <person name="Yang F."/>
            <person name="Xu D."/>
            <person name="Zhuang Y."/>
            <person name="Yi X."/>
            <person name="Huang Y."/>
            <person name="Chen H."/>
            <person name="Lin S."/>
            <person name="Campbell D.A."/>
            <person name="Sturm N.R."/>
            <person name="Liu G."/>
            <person name="Zhang H."/>
        </authorList>
    </citation>
    <scope>NUCLEOTIDE SEQUENCE</scope>
</reference>
<dbReference type="PANTHER" id="PTHR34253">
    <property type="entry name" value="PROTEIN LLP HOMOLOG"/>
    <property type="match status" value="1"/>
</dbReference>
<proteinExistence type="evidence at transcript level"/>
<name>A0A0U2UN83_ACAPC</name>
<accession>A0A0U2UN83</accession>
<dbReference type="GO" id="GO:0001099">
    <property type="term" value="F:basal RNA polymerase II transcription machinery binding"/>
    <property type="evidence" value="ECO:0007669"/>
    <property type="project" value="TreeGrafter"/>
</dbReference>
<organism evidence="3">
    <name type="scientific">Acartia pacifica</name>
    <name type="common">Copepod</name>
    <dbReference type="NCBI Taxonomy" id="335913"/>
    <lineage>
        <taxon>Eukaryota</taxon>
        <taxon>Metazoa</taxon>
        <taxon>Ecdysozoa</taxon>
        <taxon>Arthropoda</taxon>
        <taxon>Crustacea</taxon>
        <taxon>Multicrustacea</taxon>
        <taxon>Hexanauplia</taxon>
        <taxon>Copepoda</taxon>
        <taxon>Calanoida</taxon>
        <taxon>Acartiidae</taxon>
        <taxon>Acartia</taxon>
    </lineage>
</organism>